<name>A0ABY8QSC9_9MICO</name>
<dbReference type="EMBL" id="CP090958">
    <property type="protein sequence ID" value="WGW11311.1"/>
    <property type="molecule type" value="Genomic_DNA"/>
</dbReference>
<evidence type="ECO:0000259" key="1">
    <source>
        <dbReference type="Pfam" id="PF13619"/>
    </source>
</evidence>
<protein>
    <submittedName>
        <fullName evidence="2">KTSC domain-containing protein</fullName>
    </submittedName>
</protein>
<dbReference type="InterPro" id="IPR025309">
    <property type="entry name" value="KTSC_dom"/>
</dbReference>
<proteinExistence type="predicted"/>
<reference evidence="2 3" key="1">
    <citation type="submission" date="2023-05" db="EMBL/GenBank/DDBJ databases">
        <title>Lithophilousrod everest ZFBP1038 complete genpme.</title>
        <authorList>
            <person name="Tian M."/>
        </authorList>
    </citation>
    <scope>NUCLEOTIDE SEQUENCE [LARGE SCALE GENOMIC DNA]</scope>
    <source>
        <strain evidence="2 3">ZFBP1038</strain>
    </source>
</reference>
<evidence type="ECO:0000313" key="3">
    <source>
        <dbReference type="Proteomes" id="UP001209083"/>
    </source>
</evidence>
<sequence>MELQPIRSDSLAAVGYDDKTSTLYVEFRHGGLYAYHEVPAELYAELLAAQPHPWTQLAERVKSHRYTVLS</sequence>
<keyword evidence="3" id="KW-1185">Reference proteome</keyword>
<dbReference type="Pfam" id="PF13619">
    <property type="entry name" value="KTSC"/>
    <property type="match status" value="1"/>
</dbReference>
<accession>A0ABY8QSC9</accession>
<dbReference type="RefSeq" id="WP_349638098.1">
    <property type="nucleotide sequence ID" value="NZ_CP090958.1"/>
</dbReference>
<feature type="domain" description="KTSC" evidence="1">
    <location>
        <begin position="8"/>
        <end position="50"/>
    </location>
</feature>
<evidence type="ECO:0000313" key="2">
    <source>
        <dbReference type="EMBL" id="WGW11311.1"/>
    </source>
</evidence>
<organism evidence="2 3">
    <name type="scientific">Saxibacter everestensis</name>
    <dbReference type="NCBI Taxonomy" id="2909229"/>
    <lineage>
        <taxon>Bacteria</taxon>
        <taxon>Bacillati</taxon>
        <taxon>Actinomycetota</taxon>
        <taxon>Actinomycetes</taxon>
        <taxon>Micrococcales</taxon>
        <taxon>Brevibacteriaceae</taxon>
        <taxon>Saxibacter</taxon>
    </lineage>
</organism>
<gene>
    <name evidence="2" type="ORF">LWF01_14630</name>
</gene>
<dbReference type="Proteomes" id="UP001209083">
    <property type="component" value="Chromosome"/>
</dbReference>